<dbReference type="CDD" id="cd02970">
    <property type="entry name" value="PRX_like2"/>
    <property type="match status" value="1"/>
</dbReference>
<dbReference type="InterPro" id="IPR013766">
    <property type="entry name" value="Thioredoxin_domain"/>
</dbReference>
<gene>
    <name evidence="2" type="ORF">POI8812_01414</name>
</gene>
<evidence type="ECO:0000313" key="3">
    <source>
        <dbReference type="Proteomes" id="UP000244932"/>
    </source>
</evidence>
<dbReference type="Pfam" id="PF00578">
    <property type="entry name" value="AhpC-TSA"/>
    <property type="match status" value="1"/>
</dbReference>
<proteinExistence type="predicted"/>
<protein>
    <recommendedName>
        <fullName evidence="1">Thioredoxin domain-containing protein</fullName>
    </recommendedName>
</protein>
<accession>A0A2R8AAJ7</accession>
<dbReference type="InterPro" id="IPR036249">
    <property type="entry name" value="Thioredoxin-like_sf"/>
</dbReference>
<feature type="domain" description="Thioredoxin" evidence="1">
    <location>
        <begin position="5"/>
        <end position="164"/>
    </location>
</feature>
<dbReference type="InterPro" id="IPR000866">
    <property type="entry name" value="AhpC/TSA"/>
</dbReference>
<organism evidence="2 3">
    <name type="scientific">Pontivivens insulae</name>
    <dbReference type="NCBI Taxonomy" id="1639689"/>
    <lineage>
        <taxon>Bacteria</taxon>
        <taxon>Pseudomonadati</taxon>
        <taxon>Pseudomonadota</taxon>
        <taxon>Alphaproteobacteria</taxon>
        <taxon>Rhodobacterales</taxon>
        <taxon>Paracoccaceae</taxon>
        <taxon>Pontivivens</taxon>
    </lineage>
</organism>
<dbReference type="GO" id="GO:0016209">
    <property type="term" value="F:antioxidant activity"/>
    <property type="evidence" value="ECO:0007669"/>
    <property type="project" value="InterPro"/>
</dbReference>
<dbReference type="GO" id="GO:0016491">
    <property type="term" value="F:oxidoreductase activity"/>
    <property type="evidence" value="ECO:0007669"/>
    <property type="project" value="InterPro"/>
</dbReference>
<dbReference type="AlphaFoldDB" id="A0A2R8AAJ7"/>
<keyword evidence="3" id="KW-1185">Reference proteome</keyword>
<evidence type="ECO:0000313" key="2">
    <source>
        <dbReference type="EMBL" id="SPF29108.1"/>
    </source>
</evidence>
<dbReference type="EMBL" id="OMKW01000002">
    <property type="protein sequence ID" value="SPF29108.1"/>
    <property type="molecule type" value="Genomic_DNA"/>
</dbReference>
<evidence type="ECO:0000259" key="1">
    <source>
        <dbReference type="PROSITE" id="PS51352"/>
    </source>
</evidence>
<dbReference type="Proteomes" id="UP000244932">
    <property type="component" value="Unassembled WGS sequence"/>
</dbReference>
<dbReference type="RefSeq" id="WP_108781834.1">
    <property type="nucleotide sequence ID" value="NZ_OMKW01000002.1"/>
</dbReference>
<dbReference type="OrthoDB" id="9809746at2"/>
<dbReference type="Gene3D" id="3.40.30.10">
    <property type="entry name" value="Glutaredoxin"/>
    <property type="match status" value="1"/>
</dbReference>
<dbReference type="PROSITE" id="PS51352">
    <property type="entry name" value="THIOREDOXIN_2"/>
    <property type="match status" value="1"/>
</dbReference>
<dbReference type="SUPFAM" id="SSF52833">
    <property type="entry name" value="Thioredoxin-like"/>
    <property type="match status" value="1"/>
</dbReference>
<name>A0A2R8AAJ7_9RHOB</name>
<sequence>MAQKLDAGSAFPKMTVPMLGGGELALGTPTGDHDWQMVVVYRGKHCPLCTKYLKELTELLPEFEAQGVDVVAVSADSEAQASAQRDEVAPTFPIGYGLTIAQMTELGVYISDPRSDKETDHPFPEPGLFIINGEGNIQILDISNAPFSRPDLGALARGIRFIRANDYPVRGTHSV</sequence>
<reference evidence="2 3" key="1">
    <citation type="submission" date="2018-03" db="EMBL/GenBank/DDBJ databases">
        <authorList>
            <person name="Keele B.F."/>
        </authorList>
    </citation>
    <scope>NUCLEOTIDE SEQUENCE [LARGE SCALE GENOMIC DNA]</scope>
    <source>
        <strain evidence="2 3">CeCT 8812</strain>
    </source>
</reference>